<evidence type="ECO:0000313" key="2">
    <source>
        <dbReference type="Proteomes" id="UP000790377"/>
    </source>
</evidence>
<comment type="caution">
    <text evidence="1">The sequence shown here is derived from an EMBL/GenBank/DDBJ whole genome shotgun (WGS) entry which is preliminary data.</text>
</comment>
<protein>
    <submittedName>
        <fullName evidence="1">Uncharacterized protein</fullName>
    </submittedName>
</protein>
<name>A0ACB8ACS1_9AGAM</name>
<accession>A0ACB8ACS1</accession>
<sequence length="129" mass="13881">MGSLCSRSSSHSGGHQVLGGAIPSSGGPSQGYGSASPRAAAADAAERRLKSAQARGTNASNPNRGRLAAQLEATKTRKPLPEARQEERLVVRYQISRFLFATHQFPCSGISWPVYECDMHCPSRLIDLW</sequence>
<gene>
    <name evidence="1" type="ORF">BJ138DRAFT_1086051</name>
</gene>
<organism evidence="1 2">
    <name type="scientific">Hygrophoropsis aurantiaca</name>
    <dbReference type="NCBI Taxonomy" id="72124"/>
    <lineage>
        <taxon>Eukaryota</taxon>
        <taxon>Fungi</taxon>
        <taxon>Dikarya</taxon>
        <taxon>Basidiomycota</taxon>
        <taxon>Agaricomycotina</taxon>
        <taxon>Agaricomycetes</taxon>
        <taxon>Agaricomycetidae</taxon>
        <taxon>Boletales</taxon>
        <taxon>Coniophorineae</taxon>
        <taxon>Hygrophoropsidaceae</taxon>
        <taxon>Hygrophoropsis</taxon>
    </lineage>
</organism>
<proteinExistence type="predicted"/>
<dbReference type="EMBL" id="MU267686">
    <property type="protein sequence ID" value="KAH7911190.1"/>
    <property type="molecule type" value="Genomic_DNA"/>
</dbReference>
<keyword evidence="2" id="KW-1185">Reference proteome</keyword>
<reference evidence="1" key="1">
    <citation type="journal article" date="2021" name="New Phytol.">
        <title>Evolutionary innovations through gain and loss of genes in the ectomycorrhizal Boletales.</title>
        <authorList>
            <person name="Wu G."/>
            <person name="Miyauchi S."/>
            <person name="Morin E."/>
            <person name="Kuo A."/>
            <person name="Drula E."/>
            <person name="Varga T."/>
            <person name="Kohler A."/>
            <person name="Feng B."/>
            <person name="Cao Y."/>
            <person name="Lipzen A."/>
            <person name="Daum C."/>
            <person name="Hundley H."/>
            <person name="Pangilinan J."/>
            <person name="Johnson J."/>
            <person name="Barry K."/>
            <person name="LaButti K."/>
            <person name="Ng V."/>
            <person name="Ahrendt S."/>
            <person name="Min B."/>
            <person name="Choi I.G."/>
            <person name="Park H."/>
            <person name="Plett J.M."/>
            <person name="Magnuson J."/>
            <person name="Spatafora J.W."/>
            <person name="Nagy L.G."/>
            <person name="Henrissat B."/>
            <person name="Grigoriev I.V."/>
            <person name="Yang Z.L."/>
            <person name="Xu J."/>
            <person name="Martin F.M."/>
        </authorList>
    </citation>
    <scope>NUCLEOTIDE SEQUENCE</scope>
    <source>
        <strain evidence="1">ATCC 28755</strain>
    </source>
</reference>
<evidence type="ECO:0000313" key="1">
    <source>
        <dbReference type="EMBL" id="KAH7911190.1"/>
    </source>
</evidence>
<dbReference type="Proteomes" id="UP000790377">
    <property type="component" value="Unassembled WGS sequence"/>
</dbReference>